<feature type="domain" description="HAMP" evidence="14">
    <location>
        <begin position="215"/>
        <end position="267"/>
    </location>
</feature>
<dbReference type="PANTHER" id="PTHR43531:SF14">
    <property type="entry name" value="METHYL-ACCEPTING CHEMOTAXIS PROTEIN I-RELATED"/>
    <property type="match status" value="1"/>
</dbReference>
<dbReference type="PRINTS" id="PR00260">
    <property type="entry name" value="CHEMTRNSDUCR"/>
</dbReference>
<dbReference type="Pfam" id="PF00672">
    <property type="entry name" value="HAMP"/>
    <property type="match status" value="1"/>
</dbReference>
<dbReference type="InterPro" id="IPR035440">
    <property type="entry name" value="4HB_MCP_dom_sf"/>
</dbReference>
<dbReference type="InterPro" id="IPR003660">
    <property type="entry name" value="HAMP_dom"/>
</dbReference>
<evidence type="ECO:0000256" key="4">
    <source>
        <dbReference type="ARBA" id="ARBA00022500"/>
    </source>
</evidence>
<dbReference type="InterPro" id="IPR004089">
    <property type="entry name" value="MCPsignal_dom"/>
</dbReference>
<keyword evidence="2" id="KW-1003">Cell membrane</keyword>
<keyword evidence="7 12" id="KW-1133">Transmembrane helix</keyword>
<comment type="similarity">
    <text evidence="10">Belongs to the methyl-accepting chemotaxis (MCP) protein family.</text>
</comment>
<dbReference type="Pfam" id="PF00015">
    <property type="entry name" value="MCPsignal"/>
    <property type="match status" value="1"/>
</dbReference>
<evidence type="ECO:0000256" key="3">
    <source>
        <dbReference type="ARBA" id="ARBA00022481"/>
    </source>
</evidence>
<proteinExistence type="inferred from homology"/>
<sequence>MHNRIKVVTILVMALLTQALLQFVSGGFFVQTLSRNKTGFHVSRAANQNVAALTNAWVYLIQTRITLGVIQQDQLMGNADKQAFNAMIARAVSCLDNSSKNYALYRQMPKTPGLNPELTDNLQKSFSDYSQLMTQMLASIKSGRIGEAVRLNAQASEMNIATQDIFEKWRDAQTVLADAGAAQNDAAYQAMLWIMGGIALLVLVIAVSAWAAIKRALLRPLAQVLEHIRAIAEGDLTRDIATRGRNEMGQLAAGVQDMQRSLIRTVGEVRAGADAIYVGAGDVSAGSNDLSSRVEQQAASLAQTAASMEQLTVTVTQNADNARQAAGLASHASSTAAKGGEVVDTVVKTMRDITDNSRKIAQIITLIDGIAFQTNILALNAAVEAARAGEQGRGFAVVAGEVRGLAQRSAQAAGEIKTLIASSVSRVETGSRQVQEAGETMQAIVGEVRRVTDIMGEISSSSEEQSQGIRQVAQAVAEMDNVTQQNAALVGQSAAAGEALTALAGRLNKAVSVFRLAVTAQDGELLPKDKQGLPLLQAIPAQG</sequence>
<keyword evidence="9 11" id="KW-0807">Transducer</keyword>
<keyword evidence="3" id="KW-0488">Methylation</keyword>
<evidence type="ECO:0000256" key="10">
    <source>
        <dbReference type="ARBA" id="ARBA00029447"/>
    </source>
</evidence>
<dbReference type="PANTHER" id="PTHR43531">
    <property type="entry name" value="PROTEIN ICFG"/>
    <property type="match status" value="1"/>
</dbReference>
<evidence type="ECO:0000259" key="13">
    <source>
        <dbReference type="PROSITE" id="PS50111"/>
    </source>
</evidence>
<dbReference type="PROSITE" id="PS50111">
    <property type="entry name" value="CHEMOTAXIS_TRANSDUC_2"/>
    <property type="match status" value="1"/>
</dbReference>
<keyword evidence="5" id="KW-0997">Cell inner membrane</keyword>
<dbReference type="CDD" id="cd06225">
    <property type="entry name" value="HAMP"/>
    <property type="match status" value="1"/>
</dbReference>
<dbReference type="SUPFAM" id="SSF47170">
    <property type="entry name" value="Aspartate receptor, ligand-binding domain"/>
    <property type="match status" value="1"/>
</dbReference>
<keyword evidence="4" id="KW-0145">Chemotaxis</keyword>
<dbReference type="Pfam" id="PF02203">
    <property type="entry name" value="TarH"/>
    <property type="match status" value="1"/>
</dbReference>
<dbReference type="SMART" id="SM00283">
    <property type="entry name" value="MA"/>
    <property type="match status" value="1"/>
</dbReference>
<dbReference type="SMART" id="SM00304">
    <property type="entry name" value="HAMP"/>
    <property type="match status" value="1"/>
</dbReference>
<protein>
    <submittedName>
        <fullName evidence="15">HAMP domain-containing protein</fullName>
    </submittedName>
</protein>
<accession>A0ABY2SFH7</accession>
<evidence type="ECO:0000256" key="2">
    <source>
        <dbReference type="ARBA" id="ARBA00022475"/>
    </source>
</evidence>
<feature type="transmembrane region" description="Helical" evidence="12">
    <location>
        <begin position="190"/>
        <end position="213"/>
    </location>
</feature>
<dbReference type="InterPro" id="IPR004090">
    <property type="entry name" value="Chemotax_Me-accpt_rcpt"/>
</dbReference>
<evidence type="ECO:0000259" key="14">
    <source>
        <dbReference type="PROSITE" id="PS50885"/>
    </source>
</evidence>
<dbReference type="Gene3D" id="1.20.120.30">
    <property type="entry name" value="Aspartate receptor, ligand-binding domain"/>
    <property type="match status" value="1"/>
</dbReference>
<keyword evidence="16" id="KW-1185">Reference proteome</keyword>
<organism evidence="15 16">
    <name type="scientific">Martelella alba</name>
    <dbReference type="NCBI Taxonomy" id="2590451"/>
    <lineage>
        <taxon>Bacteria</taxon>
        <taxon>Pseudomonadati</taxon>
        <taxon>Pseudomonadota</taxon>
        <taxon>Alphaproteobacteria</taxon>
        <taxon>Hyphomicrobiales</taxon>
        <taxon>Aurantimonadaceae</taxon>
        <taxon>Martelella</taxon>
    </lineage>
</organism>
<evidence type="ECO:0000313" key="15">
    <source>
        <dbReference type="EMBL" id="TKI03345.1"/>
    </source>
</evidence>
<dbReference type="Proteomes" id="UP000305202">
    <property type="component" value="Unassembled WGS sequence"/>
</dbReference>
<dbReference type="CDD" id="cd19407">
    <property type="entry name" value="Tar_Tsr_sensor"/>
    <property type="match status" value="1"/>
</dbReference>
<evidence type="ECO:0000256" key="7">
    <source>
        <dbReference type="ARBA" id="ARBA00022989"/>
    </source>
</evidence>
<evidence type="ECO:0000256" key="12">
    <source>
        <dbReference type="SAM" id="Phobius"/>
    </source>
</evidence>
<reference evidence="15 16" key="1">
    <citation type="submission" date="2019-04" db="EMBL/GenBank/DDBJ databases">
        <authorList>
            <person name="Li M."/>
            <person name="Gao C."/>
        </authorList>
    </citation>
    <scope>NUCLEOTIDE SEQUENCE [LARGE SCALE GENOMIC DNA]</scope>
    <source>
        <strain evidence="15 16">BGMRC 2031</strain>
    </source>
</reference>
<evidence type="ECO:0000256" key="11">
    <source>
        <dbReference type="PROSITE-ProRule" id="PRU00284"/>
    </source>
</evidence>
<dbReference type="EMBL" id="SZPQ01000046">
    <property type="protein sequence ID" value="TKI03345.1"/>
    <property type="molecule type" value="Genomic_DNA"/>
</dbReference>
<evidence type="ECO:0000256" key="1">
    <source>
        <dbReference type="ARBA" id="ARBA00004429"/>
    </source>
</evidence>
<gene>
    <name evidence="15" type="ORF">FCN80_21795</name>
</gene>
<dbReference type="RefSeq" id="WP_136992450.1">
    <property type="nucleotide sequence ID" value="NZ_SZPQ01000046.1"/>
</dbReference>
<keyword evidence="8 12" id="KW-0472">Membrane</keyword>
<comment type="subcellular location">
    <subcellularLocation>
        <location evidence="1">Cell inner membrane</location>
        <topology evidence="1">Multi-pass membrane protein</topology>
    </subcellularLocation>
</comment>
<dbReference type="InterPro" id="IPR003122">
    <property type="entry name" value="Tar_rcpt_lig-bd"/>
</dbReference>
<evidence type="ECO:0000256" key="6">
    <source>
        <dbReference type="ARBA" id="ARBA00022692"/>
    </source>
</evidence>
<keyword evidence="6 12" id="KW-0812">Transmembrane</keyword>
<evidence type="ECO:0000256" key="5">
    <source>
        <dbReference type="ARBA" id="ARBA00022519"/>
    </source>
</evidence>
<dbReference type="PROSITE" id="PS50885">
    <property type="entry name" value="HAMP"/>
    <property type="match status" value="1"/>
</dbReference>
<dbReference type="Gene3D" id="1.10.287.950">
    <property type="entry name" value="Methyl-accepting chemotaxis protein"/>
    <property type="match status" value="1"/>
</dbReference>
<feature type="domain" description="Methyl-accepting transducer" evidence="13">
    <location>
        <begin position="272"/>
        <end position="501"/>
    </location>
</feature>
<evidence type="ECO:0000256" key="9">
    <source>
        <dbReference type="ARBA" id="ARBA00023224"/>
    </source>
</evidence>
<evidence type="ECO:0000313" key="16">
    <source>
        <dbReference type="Proteomes" id="UP000305202"/>
    </source>
</evidence>
<dbReference type="SUPFAM" id="SSF58104">
    <property type="entry name" value="Methyl-accepting chemotaxis protein (MCP) signaling domain"/>
    <property type="match status" value="1"/>
</dbReference>
<comment type="caution">
    <text evidence="15">The sequence shown here is derived from an EMBL/GenBank/DDBJ whole genome shotgun (WGS) entry which is preliminary data.</text>
</comment>
<dbReference type="InterPro" id="IPR051310">
    <property type="entry name" value="MCP_chemotaxis"/>
</dbReference>
<name>A0ABY2SFH7_9HYPH</name>
<evidence type="ECO:0000256" key="8">
    <source>
        <dbReference type="ARBA" id="ARBA00023136"/>
    </source>
</evidence>
<dbReference type="CDD" id="cd11386">
    <property type="entry name" value="MCP_signal"/>
    <property type="match status" value="1"/>
</dbReference>